<dbReference type="PANTHER" id="PTHR10836:SF111">
    <property type="entry name" value="GLYCERALDEHYDE-3-PHOSPHATE DEHYDROGENASE"/>
    <property type="match status" value="1"/>
</dbReference>
<dbReference type="Proteomes" id="UP000010552">
    <property type="component" value="Unassembled WGS sequence"/>
</dbReference>
<comment type="catalytic activity">
    <reaction evidence="20">
        <text>D-glyceraldehyde 3-phosphate + phosphate + NAD(+) = (2R)-3-phospho-glyceroyl phosphate + NADH + H(+)</text>
        <dbReference type="Rhea" id="RHEA:10300"/>
        <dbReference type="ChEBI" id="CHEBI:15378"/>
        <dbReference type="ChEBI" id="CHEBI:43474"/>
        <dbReference type="ChEBI" id="CHEBI:57540"/>
        <dbReference type="ChEBI" id="CHEBI:57604"/>
        <dbReference type="ChEBI" id="CHEBI:57945"/>
        <dbReference type="ChEBI" id="CHEBI:59776"/>
        <dbReference type="EC" id="1.2.1.12"/>
    </reaction>
</comment>
<comment type="catalytic activity">
    <reaction evidence="21">
        <text>S-nitroso-L-cysteinyl-[GAPDH] + L-cysteinyl-[protein] = L-cysteinyl-[GAPDH] + S-nitroso-L-cysteinyl-[protein]</text>
        <dbReference type="Rhea" id="RHEA:66684"/>
        <dbReference type="Rhea" id="RHEA-COMP:10131"/>
        <dbReference type="Rhea" id="RHEA-COMP:17089"/>
        <dbReference type="Rhea" id="RHEA-COMP:17090"/>
        <dbReference type="Rhea" id="RHEA-COMP:17091"/>
        <dbReference type="ChEBI" id="CHEBI:29950"/>
        <dbReference type="ChEBI" id="CHEBI:149494"/>
    </reaction>
    <physiologicalReaction direction="left-to-right" evidence="21">
        <dbReference type="Rhea" id="RHEA:66685"/>
    </physiologicalReaction>
</comment>
<comment type="pathway">
    <text evidence="4">Carbohydrate degradation; glycolysis; pyruvate from D-glyceraldehyde 3-phosphate: step 1/5.</text>
</comment>
<keyword evidence="9" id="KW-0808">Transferase</keyword>
<evidence type="ECO:0000256" key="8">
    <source>
        <dbReference type="ARBA" id="ARBA00022490"/>
    </source>
</evidence>
<dbReference type="GO" id="GO:0016740">
    <property type="term" value="F:transferase activity"/>
    <property type="evidence" value="ECO:0007669"/>
    <property type="project" value="UniProtKB-KW"/>
</dbReference>
<evidence type="ECO:0000256" key="11">
    <source>
        <dbReference type="ARBA" id="ARBA00022799"/>
    </source>
</evidence>
<keyword evidence="12" id="KW-0810">Translation regulation</keyword>
<dbReference type="Pfam" id="PF02800">
    <property type="entry name" value="Gp_dh_C"/>
    <property type="match status" value="1"/>
</dbReference>
<dbReference type="GO" id="GO:0004365">
    <property type="term" value="F:glyceraldehyde-3-phosphate dehydrogenase (NAD+) (phosphorylating) activity"/>
    <property type="evidence" value="ECO:0007669"/>
    <property type="project" value="UniProtKB-EC"/>
</dbReference>
<evidence type="ECO:0000256" key="2">
    <source>
        <dbReference type="ARBA" id="ARBA00004245"/>
    </source>
</evidence>
<dbReference type="GO" id="GO:0005829">
    <property type="term" value="C:cytosol"/>
    <property type="evidence" value="ECO:0007669"/>
    <property type="project" value="UniProtKB-SubCell"/>
</dbReference>
<gene>
    <name evidence="23" type="ORF">PAL_GLEAN10023738</name>
</gene>
<keyword evidence="15" id="KW-0324">Glycolysis</keyword>
<evidence type="ECO:0000256" key="17">
    <source>
        <dbReference type="ARBA" id="ARBA00023242"/>
    </source>
</evidence>
<evidence type="ECO:0000256" key="7">
    <source>
        <dbReference type="ARBA" id="ARBA00021022"/>
    </source>
</evidence>
<protein>
    <recommendedName>
        <fullName evidence="7">Glyceraldehyde-3-phosphate dehydrogenase</fullName>
        <ecNumber evidence="6">1.2.1.12</ecNumber>
    </recommendedName>
    <alternativeName>
        <fullName evidence="18">Peptidyl-cysteine S-nitrosylase GAPDH</fullName>
    </alternativeName>
</protein>
<dbReference type="InParanoid" id="L5K6M5"/>
<keyword evidence="10" id="KW-0053">Apoptosis</keyword>
<keyword evidence="8" id="KW-0963">Cytoplasm</keyword>
<dbReference type="Gene3D" id="3.30.360.10">
    <property type="entry name" value="Dihydrodipicolinate Reductase, domain 2"/>
    <property type="match status" value="1"/>
</dbReference>
<keyword evidence="16" id="KW-0206">Cytoskeleton</keyword>
<evidence type="ECO:0000256" key="4">
    <source>
        <dbReference type="ARBA" id="ARBA00004869"/>
    </source>
</evidence>
<keyword evidence="24" id="KW-1185">Reference proteome</keyword>
<keyword evidence="14" id="KW-0520">NAD</keyword>
<evidence type="ECO:0000256" key="14">
    <source>
        <dbReference type="ARBA" id="ARBA00023027"/>
    </source>
</evidence>
<dbReference type="EMBL" id="KB031032">
    <property type="protein sequence ID" value="ELK06143.1"/>
    <property type="molecule type" value="Genomic_DNA"/>
</dbReference>
<sequence>MTTVHAITATQTVDGSSGKLWRDAQGTAQNINSASTGTAKAMGKVIPELKGKLTGMTFHVPTPNMSVVELTCCLEKAAKYNDIKKWRSRHQRPPQRHPELY</sequence>
<evidence type="ECO:0000256" key="18">
    <source>
        <dbReference type="ARBA" id="ARBA00031890"/>
    </source>
</evidence>
<evidence type="ECO:0000259" key="22">
    <source>
        <dbReference type="Pfam" id="PF02800"/>
    </source>
</evidence>
<evidence type="ECO:0000256" key="20">
    <source>
        <dbReference type="ARBA" id="ARBA00047698"/>
    </source>
</evidence>
<evidence type="ECO:0000256" key="1">
    <source>
        <dbReference type="ARBA" id="ARBA00004123"/>
    </source>
</evidence>
<organism evidence="23 24">
    <name type="scientific">Pteropus alecto</name>
    <name type="common">Black flying fox</name>
    <dbReference type="NCBI Taxonomy" id="9402"/>
    <lineage>
        <taxon>Eukaryota</taxon>
        <taxon>Metazoa</taxon>
        <taxon>Chordata</taxon>
        <taxon>Craniata</taxon>
        <taxon>Vertebrata</taxon>
        <taxon>Euteleostomi</taxon>
        <taxon>Mammalia</taxon>
        <taxon>Eutheria</taxon>
        <taxon>Laurasiatheria</taxon>
        <taxon>Chiroptera</taxon>
        <taxon>Yinpterochiroptera</taxon>
        <taxon>Pteropodoidea</taxon>
        <taxon>Pteropodidae</taxon>
        <taxon>Pteropodinae</taxon>
        <taxon>Pteropus</taxon>
    </lineage>
</organism>
<evidence type="ECO:0000256" key="16">
    <source>
        <dbReference type="ARBA" id="ARBA00023212"/>
    </source>
</evidence>
<dbReference type="SUPFAM" id="SSF55347">
    <property type="entry name" value="Glyceraldehyde-3-phosphate dehydrogenase-like, C-terminal domain"/>
    <property type="match status" value="1"/>
</dbReference>
<feature type="domain" description="Glyceraldehyde 3-phosphate dehydrogenase catalytic" evidence="22">
    <location>
        <begin position="1"/>
        <end position="85"/>
    </location>
</feature>
<keyword evidence="11" id="KW-0702">S-nitrosylation</keyword>
<proteinExistence type="inferred from homology"/>
<evidence type="ECO:0000256" key="3">
    <source>
        <dbReference type="ARBA" id="ARBA00004514"/>
    </source>
</evidence>
<evidence type="ECO:0000256" key="12">
    <source>
        <dbReference type="ARBA" id="ARBA00022845"/>
    </source>
</evidence>
<dbReference type="GO" id="GO:0005856">
    <property type="term" value="C:cytoskeleton"/>
    <property type="evidence" value="ECO:0007669"/>
    <property type="project" value="UniProtKB-SubCell"/>
</dbReference>
<evidence type="ECO:0000256" key="13">
    <source>
        <dbReference type="ARBA" id="ARBA00023002"/>
    </source>
</evidence>
<evidence type="ECO:0000313" key="23">
    <source>
        <dbReference type="EMBL" id="ELK06143.1"/>
    </source>
</evidence>
<evidence type="ECO:0000256" key="9">
    <source>
        <dbReference type="ARBA" id="ARBA00022679"/>
    </source>
</evidence>
<dbReference type="STRING" id="9402.L5K6M5"/>
<evidence type="ECO:0000256" key="10">
    <source>
        <dbReference type="ARBA" id="ARBA00022703"/>
    </source>
</evidence>
<dbReference type="GO" id="GO:0006915">
    <property type="term" value="P:apoptotic process"/>
    <property type="evidence" value="ECO:0007669"/>
    <property type="project" value="UniProtKB-KW"/>
</dbReference>
<evidence type="ECO:0000256" key="6">
    <source>
        <dbReference type="ARBA" id="ARBA00013119"/>
    </source>
</evidence>
<dbReference type="AlphaFoldDB" id="L5K6M5"/>
<accession>L5K6M5</accession>
<comment type="similarity">
    <text evidence="5">Belongs to the glyceraldehyde-3-phosphate dehydrogenase family.</text>
</comment>
<comment type="subunit">
    <text evidence="19">Homotetramer. Interacts with TPPP; the interaction is direct. Interacts (when S-nitrosylated) with SIAH1; leading to nuclear translocation. Interacts with RILPL1/GOSPEL, leading to prevent the interaction between GAPDH and SIAH1 and prevent nuclear translocation. Interacts with CHP1; the interaction increases the binding of CHP1 with microtubules. Associates with microtubules. Interacts with EIF1AD, USP25, PRKCI and WARS1. Interacts with phosphorylated RPL13A; inhibited by oxidatively-modified low-densitity lipoprotein (LDL(ox)). Component of the GAIT complex. Interacts with FKBP6; leading to inhibit GAPDH catalytic activity. Interacts with TRAF2, promoting TRAF2 ubiquitination. Interacts with TRAF3, promoting TRAF3 ubiquitination.</text>
</comment>
<evidence type="ECO:0000256" key="19">
    <source>
        <dbReference type="ARBA" id="ARBA00046997"/>
    </source>
</evidence>
<evidence type="ECO:0000256" key="15">
    <source>
        <dbReference type="ARBA" id="ARBA00023152"/>
    </source>
</evidence>
<keyword evidence="17" id="KW-0539">Nucleus</keyword>
<evidence type="ECO:0000256" key="5">
    <source>
        <dbReference type="ARBA" id="ARBA00007406"/>
    </source>
</evidence>
<dbReference type="GO" id="GO:0006096">
    <property type="term" value="P:glycolytic process"/>
    <property type="evidence" value="ECO:0007669"/>
    <property type="project" value="UniProtKB-KW"/>
</dbReference>
<dbReference type="InterPro" id="IPR020831">
    <property type="entry name" value="GlycerAld/Erythrose_P_DH"/>
</dbReference>
<keyword evidence="13" id="KW-0560">Oxidoreductase</keyword>
<evidence type="ECO:0000256" key="21">
    <source>
        <dbReference type="ARBA" id="ARBA00048005"/>
    </source>
</evidence>
<dbReference type="GO" id="GO:0005634">
    <property type="term" value="C:nucleus"/>
    <property type="evidence" value="ECO:0007669"/>
    <property type="project" value="UniProtKB-SubCell"/>
</dbReference>
<dbReference type="InterPro" id="IPR020829">
    <property type="entry name" value="GlycerAld_3-P_DH_cat"/>
</dbReference>
<comment type="subcellular location">
    <subcellularLocation>
        <location evidence="2">Cytoplasm</location>
        <location evidence="2">Cytoskeleton</location>
    </subcellularLocation>
    <subcellularLocation>
        <location evidence="3">Cytoplasm</location>
        <location evidence="3">Cytosol</location>
    </subcellularLocation>
    <subcellularLocation>
        <location evidence="1">Nucleus</location>
    </subcellularLocation>
</comment>
<dbReference type="GO" id="GO:0006417">
    <property type="term" value="P:regulation of translation"/>
    <property type="evidence" value="ECO:0007669"/>
    <property type="project" value="UniProtKB-KW"/>
</dbReference>
<dbReference type="PANTHER" id="PTHR10836">
    <property type="entry name" value="GLYCERALDEHYDE 3-PHOSPHATE DEHYDROGENASE"/>
    <property type="match status" value="1"/>
</dbReference>
<evidence type="ECO:0000313" key="24">
    <source>
        <dbReference type="Proteomes" id="UP000010552"/>
    </source>
</evidence>
<dbReference type="EC" id="1.2.1.12" evidence="6"/>
<name>L5K6M5_PTEAL</name>
<reference evidence="24" key="1">
    <citation type="journal article" date="2013" name="Science">
        <title>Comparative analysis of bat genomes provides insight into the evolution of flight and immunity.</title>
        <authorList>
            <person name="Zhang G."/>
            <person name="Cowled C."/>
            <person name="Shi Z."/>
            <person name="Huang Z."/>
            <person name="Bishop-Lilly K.A."/>
            <person name="Fang X."/>
            <person name="Wynne J.W."/>
            <person name="Xiong Z."/>
            <person name="Baker M.L."/>
            <person name="Zhao W."/>
            <person name="Tachedjian M."/>
            <person name="Zhu Y."/>
            <person name="Zhou P."/>
            <person name="Jiang X."/>
            <person name="Ng J."/>
            <person name="Yang L."/>
            <person name="Wu L."/>
            <person name="Xiao J."/>
            <person name="Feng Y."/>
            <person name="Chen Y."/>
            <person name="Sun X."/>
            <person name="Zhang Y."/>
            <person name="Marsh G.A."/>
            <person name="Crameri G."/>
            <person name="Broder C.C."/>
            <person name="Frey K.G."/>
            <person name="Wang L.F."/>
            <person name="Wang J."/>
        </authorList>
    </citation>
    <scope>NUCLEOTIDE SEQUENCE [LARGE SCALE GENOMIC DNA]</scope>
</reference>